<reference evidence="1" key="1">
    <citation type="journal article" date="2023" name="Mol. Phylogenet. Evol.">
        <title>Genome-scale phylogeny and comparative genomics of the fungal order Sordariales.</title>
        <authorList>
            <person name="Hensen N."/>
            <person name="Bonometti L."/>
            <person name="Westerberg I."/>
            <person name="Brannstrom I.O."/>
            <person name="Guillou S."/>
            <person name="Cros-Aarteil S."/>
            <person name="Calhoun S."/>
            <person name="Haridas S."/>
            <person name="Kuo A."/>
            <person name="Mondo S."/>
            <person name="Pangilinan J."/>
            <person name="Riley R."/>
            <person name="LaButti K."/>
            <person name="Andreopoulos B."/>
            <person name="Lipzen A."/>
            <person name="Chen C."/>
            <person name="Yan M."/>
            <person name="Daum C."/>
            <person name="Ng V."/>
            <person name="Clum A."/>
            <person name="Steindorff A."/>
            <person name="Ohm R.A."/>
            <person name="Martin F."/>
            <person name="Silar P."/>
            <person name="Natvig D.O."/>
            <person name="Lalanne C."/>
            <person name="Gautier V."/>
            <person name="Ament-Velasquez S.L."/>
            <person name="Kruys A."/>
            <person name="Hutchinson M.I."/>
            <person name="Powell A.J."/>
            <person name="Barry K."/>
            <person name="Miller A.N."/>
            <person name="Grigoriev I.V."/>
            <person name="Debuchy R."/>
            <person name="Gladieux P."/>
            <person name="Hiltunen Thoren M."/>
            <person name="Johannesson H."/>
        </authorList>
    </citation>
    <scope>NUCLEOTIDE SEQUENCE</scope>
    <source>
        <strain evidence="1">CBS 626.80</strain>
    </source>
</reference>
<accession>A0AAN6SH00</accession>
<comment type="caution">
    <text evidence="1">The sequence shown here is derived from an EMBL/GenBank/DDBJ whole genome shotgun (WGS) entry which is preliminary data.</text>
</comment>
<proteinExistence type="predicted"/>
<feature type="non-terminal residue" evidence="1">
    <location>
        <position position="1"/>
    </location>
</feature>
<evidence type="ECO:0000313" key="1">
    <source>
        <dbReference type="EMBL" id="KAK3952878.1"/>
    </source>
</evidence>
<dbReference type="EMBL" id="MU859115">
    <property type="protein sequence ID" value="KAK3952878.1"/>
    <property type="molecule type" value="Genomic_DNA"/>
</dbReference>
<protein>
    <submittedName>
        <fullName evidence="1">Uncharacterized protein</fullName>
    </submittedName>
</protein>
<organism evidence="1 2">
    <name type="scientific">Pseudoneurospora amorphoporcata</name>
    <dbReference type="NCBI Taxonomy" id="241081"/>
    <lineage>
        <taxon>Eukaryota</taxon>
        <taxon>Fungi</taxon>
        <taxon>Dikarya</taxon>
        <taxon>Ascomycota</taxon>
        <taxon>Pezizomycotina</taxon>
        <taxon>Sordariomycetes</taxon>
        <taxon>Sordariomycetidae</taxon>
        <taxon>Sordariales</taxon>
        <taxon>Sordariaceae</taxon>
        <taxon>Pseudoneurospora</taxon>
    </lineage>
</organism>
<dbReference type="Proteomes" id="UP001303222">
    <property type="component" value="Unassembled WGS sequence"/>
</dbReference>
<keyword evidence="2" id="KW-1185">Reference proteome</keyword>
<reference evidence="1" key="2">
    <citation type="submission" date="2023-06" db="EMBL/GenBank/DDBJ databases">
        <authorList>
            <consortium name="Lawrence Berkeley National Laboratory"/>
            <person name="Mondo S.J."/>
            <person name="Hensen N."/>
            <person name="Bonometti L."/>
            <person name="Westerberg I."/>
            <person name="Brannstrom I.O."/>
            <person name="Guillou S."/>
            <person name="Cros-Aarteil S."/>
            <person name="Calhoun S."/>
            <person name="Haridas S."/>
            <person name="Kuo A."/>
            <person name="Pangilinan J."/>
            <person name="Riley R."/>
            <person name="Labutti K."/>
            <person name="Andreopoulos B."/>
            <person name="Lipzen A."/>
            <person name="Chen C."/>
            <person name="Yanf M."/>
            <person name="Daum C."/>
            <person name="Ng V."/>
            <person name="Clum A."/>
            <person name="Steindorff A."/>
            <person name="Ohm R."/>
            <person name="Martin F."/>
            <person name="Silar P."/>
            <person name="Natvig D."/>
            <person name="Lalanne C."/>
            <person name="Gautier V."/>
            <person name="Ament-Velasquez S.L."/>
            <person name="Kruys A."/>
            <person name="Hutchinson M.I."/>
            <person name="Powell A.J."/>
            <person name="Barry K."/>
            <person name="Miller A.N."/>
            <person name="Grigoriev I.V."/>
            <person name="Debuchy R."/>
            <person name="Gladieux P."/>
            <person name="Thoren M.H."/>
            <person name="Johannesson H."/>
        </authorList>
    </citation>
    <scope>NUCLEOTIDE SEQUENCE</scope>
    <source>
        <strain evidence="1">CBS 626.80</strain>
    </source>
</reference>
<name>A0AAN6SH00_9PEZI</name>
<sequence length="67" mass="7223">VKTRYQGASSFHWDLAGTGGQKGCIQEVGSLVVNGMEPTYRLAIVVVESFSLVHPDCWLCAALILIS</sequence>
<dbReference type="AlphaFoldDB" id="A0AAN6SH00"/>
<evidence type="ECO:0000313" key="2">
    <source>
        <dbReference type="Proteomes" id="UP001303222"/>
    </source>
</evidence>
<gene>
    <name evidence="1" type="ORF">QBC32DRAFT_211533</name>
</gene>